<sequence length="71" mass="7691">MAMPVFFPSMKPSNNKSPRQQLTEALLTARLSQGPGAVPPSDKLSSLLSLRSRTSKMLPKPSDNQAPEQTP</sequence>
<dbReference type="AlphaFoldDB" id="I0KAZ9"/>
<dbReference type="Proteomes" id="UP000011058">
    <property type="component" value="Chromosome"/>
</dbReference>
<feature type="compositionally biased region" description="Polar residues" evidence="1">
    <location>
        <begin position="11"/>
        <end position="20"/>
    </location>
</feature>
<accession>I0KAZ9</accession>
<feature type="region of interest" description="Disordered" evidence="1">
    <location>
        <begin position="50"/>
        <end position="71"/>
    </location>
</feature>
<feature type="region of interest" description="Disordered" evidence="1">
    <location>
        <begin position="1"/>
        <end position="20"/>
    </location>
</feature>
<name>I0KAZ9_9BACT</name>
<dbReference type="KEGG" id="fae:FAES_3294"/>
<organism evidence="2 3">
    <name type="scientific">Fibrella aestuarina BUZ 2</name>
    <dbReference type="NCBI Taxonomy" id="1166018"/>
    <lineage>
        <taxon>Bacteria</taxon>
        <taxon>Pseudomonadati</taxon>
        <taxon>Bacteroidota</taxon>
        <taxon>Cytophagia</taxon>
        <taxon>Cytophagales</taxon>
        <taxon>Spirosomataceae</taxon>
        <taxon>Fibrella</taxon>
    </lineage>
</organism>
<keyword evidence="3" id="KW-1185">Reference proteome</keyword>
<proteinExistence type="predicted"/>
<evidence type="ECO:0000313" key="2">
    <source>
        <dbReference type="EMBL" id="CCH01302.1"/>
    </source>
</evidence>
<dbReference type="HOGENOM" id="CLU_2734068_0_0_10"/>
<dbReference type="EMBL" id="HE796683">
    <property type="protein sequence ID" value="CCH01302.1"/>
    <property type="molecule type" value="Genomic_DNA"/>
</dbReference>
<protein>
    <submittedName>
        <fullName evidence="2">Uncharacterized protein</fullName>
    </submittedName>
</protein>
<reference evidence="2 3" key="1">
    <citation type="journal article" date="2012" name="J. Bacteriol.">
        <title>Genome Sequence of Fibrella aestuarina BUZ 2T, a Filamentous Marine Bacterium.</title>
        <authorList>
            <person name="Filippini M."/>
            <person name="Qi W."/>
            <person name="Blom J."/>
            <person name="Goesmann A."/>
            <person name="Smits T.H."/>
            <person name="Bagheri H.C."/>
        </authorList>
    </citation>
    <scope>NUCLEOTIDE SEQUENCE [LARGE SCALE GENOMIC DNA]</scope>
    <source>
        <strain evidence="3">BUZ 2T</strain>
    </source>
</reference>
<feature type="compositionally biased region" description="Polar residues" evidence="1">
    <location>
        <begin position="62"/>
        <end position="71"/>
    </location>
</feature>
<evidence type="ECO:0000256" key="1">
    <source>
        <dbReference type="SAM" id="MobiDB-lite"/>
    </source>
</evidence>
<gene>
    <name evidence="2" type="ORF">FAES_3294</name>
</gene>
<evidence type="ECO:0000313" key="3">
    <source>
        <dbReference type="Proteomes" id="UP000011058"/>
    </source>
</evidence>